<comment type="similarity">
    <text evidence="3 10">Belongs to the cytochrome c oxidase VIIc family.</text>
</comment>
<accession>A0A8H4VTK3</accession>
<evidence type="ECO:0000256" key="6">
    <source>
        <dbReference type="ARBA" id="ARBA00022946"/>
    </source>
</evidence>
<dbReference type="SUPFAM" id="SSF81427">
    <property type="entry name" value="Mitochondrial cytochrome c oxidase subunit VIIc (aka VIIIa)"/>
    <property type="match status" value="1"/>
</dbReference>
<dbReference type="EMBL" id="JAACJL010000002">
    <property type="protein sequence ID" value="KAF4622256.1"/>
    <property type="molecule type" value="Genomic_DNA"/>
</dbReference>
<evidence type="ECO:0000256" key="7">
    <source>
        <dbReference type="ARBA" id="ARBA00022989"/>
    </source>
</evidence>
<evidence type="ECO:0000256" key="10">
    <source>
        <dbReference type="RuleBase" id="RU368123"/>
    </source>
</evidence>
<evidence type="ECO:0000256" key="5">
    <source>
        <dbReference type="ARBA" id="ARBA00022792"/>
    </source>
</evidence>
<dbReference type="GO" id="GO:0006123">
    <property type="term" value="P:mitochondrial electron transport, cytochrome c to oxygen"/>
    <property type="evidence" value="ECO:0007669"/>
    <property type="project" value="UniProtKB-UniRule"/>
</dbReference>
<evidence type="ECO:0000256" key="1">
    <source>
        <dbReference type="ARBA" id="ARBA00004434"/>
    </source>
</evidence>
<dbReference type="GO" id="GO:0005743">
    <property type="term" value="C:mitochondrial inner membrane"/>
    <property type="evidence" value="ECO:0007669"/>
    <property type="project" value="UniProtKB-SubCell"/>
</dbReference>
<keyword evidence="9 10" id="KW-0472">Membrane</keyword>
<evidence type="ECO:0000256" key="3">
    <source>
        <dbReference type="ARBA" id="ARBA00010514"/>
    </source>
</evidence>
<evidence type="ECO:0000313" key="12">
    <source>
        <dbReference type="Proteomes" id="UP000521872"/>
    </source>
</evidence>
<organism evidence="11 12">
    <name type="scientific">Agrocybe pediades</name>
    <dbReference type="NCBI Taxonomy" id="84607"/>
    <lineage>
        <taxon>Eukaryota</taxon>
        <taxon>Fungi</taxon>
        <taxon>Dikarya</taxon>
        <taxon>Basidiomycota</taxon>
        <taxon>Agaricomycotina</taxon>
        <taxon>Agaricomycetes</taxon>
        <taxon>Agaricomycetidae</taxon>
        <taxon>Agaricales</taxon>
        <taxon>Agaricineae</taxon>
        <taxon>Strophariaceae</taxon>
        <taxon>Agrocybe</taxon>
    </lineage>
</organism>
<sequence length="81" mass="9150">MSSLAIRTGVRAARNMPVVRQNGRQMVFKRYAHGDAPHEIFPFSWDKKRAFAVKCAVYMGTGFSIPFAAVWWQLHKHAGSA</sequence>
<comment type="function">
    <text evidence="10">Component of the cytochrome c oxidase, the last enzyme in the mitochondrial electron transport chain which drives oxidative phosphorylation. The respiratory chain contains 3 multisubunit complexes succinate dehydrogenase (complex II, CII), ubiquinol-cytochrome c oxidoreductase (cytochrome b-c1 complex, complex III, CIII) and cytochrome c oxidase (complex IV, CIV), that cooperate to transfer electrons derived from NADH and succinate to molecular oxygen, creating an electrochemical gradient over the inner membrane that drives transmembrane transport and the ATP synthase. Cytochrome c oxidase is the component of the respiratory chain that catalyzes the reduction of oxygen to water. Electrons originating from reduced cytochrome c in the intermembrane space (IMS) are transferred via the dinuclear copper A center (CU(A)) of subunit 2 and heme A of subunit 1 to the active site in subunit 1, a binuclear center (BNC) formed by heme A3 and copper B (CU(B)). The BNC reduces molecular oxygen to 2 water molecules using 4 electrons from cytochrome c in the IMS and 4 protons from the mitochondrial matrix.</text>
</comment>
<dbReference type="GO" id="GO:0045277">
    <property type="term" value="C:respiratory chain complex IV"/>
    <property type="evidence" value="ECO:0007669"/>
    <property type="project" value="UniProtKB-UniRule"/>
</dbReference>
<dbReference type="Pfam" id="PF02935">
    <property type="entry name" value="COX7C"/>
    <property type="match status" value="1"/>
</dbReference>
<proteinExistence type="inferred from homology"/>
<dbReference type="InterPro" id="IPR004202">
    <property type="entry name" value="COX7C/Cox8"/>
</dbReference>
<evidence type="ECO:0000256" key="4">
    <source>
        <dbReference type="ARBA" id="ARBA00022692"/>
    </source>
</evidence>
<dbReference type="Proteomes" id="UP000521872">
    <property type="component" value="Unassembled WGS sequence"/>
</dbReference>
<keyword evidence="12" id="KW-1185">Reference proteome</keyword>
<evidence type="ECO:0000256" key="8">
    <source>
        <dbReference type="ARBA" id="ARBA00023128"/>
    </source>
</evidence>
<dbReference type="PANTHER" id="PTHR13313">
    <property type="entry name" value="CYTOCHROME C OXIDASE SUBUNIT VIIC"/>
    <property type="match status" value="1"/>
</dbReference>
<comment type="caution">
    <text evidence="11">The sequence shown here is derived from an EMBL/GenBank/DDBJ whole genome shotgun (WGS) entry which is preliminary data.</text>
</comment>
<dbReference type="InterPro" id="IPR036636">
    <property type="entry name" value="COX7C/Cox8_sf"/>
</dbReference>
<reference evidence="11 12" key="1">
    <citation type="submission" date="2019-12" db="EMBL/GenBank/DDBJ databases">
        <authorList>
            <person name="Floudas D."/>
            <person name="Bentzer J."/>
            <person name="Ahren D."/>
            <person name="Johansson T."/>
            <person name="Persson P."/>
            <person name="Tunlid A."/>
        </authorList>
    </citation>
    <scope>NUCLEOTIDE SEQUENCE [LARGE SCALE GENOMIC DNA]</scope>
    <source>
        <strain evidence="11 12">CBS 102.39</strain>
    </source>
</reference>
<evidence type="ECO:0000313" key="11">
    <source>
        <dbReference type="EMBL" id="KAF4622256.1"/>
    </source>
</evidence>
<dbReference type="OrthoDB" id="9974841at2759"/>
<comment type="pathway">
    <text evidence="2 10">Energy metabolism; oxidative phosphorylation.</text>
</comment>
<dbReference type="PANTHER" id="PTHR13313:SF0">
    <property type="entry name" value="CYTOCHROME C OXIDASE SUBUNIT 7C, MITOCHONDRIAL"/>
    <property type="match status" value="1"/>
</dbReference>
<feature type="transmembrane region" description="Helical" evidence="10">
    <location>
        <begin position="55"/>
        <end position="74"/>
    </location>
</feature>
<evidence type="ECO:0000256" key="9">
    <source>
        <dbReference type="ARBA" id="ARBA00023136"/>
    </source>
</evidence>
<keyword evidence="4 10" id="KW-0812">Transmembrane</keyword>
<comment type="subunit">
    <text evidence="10">Component of the cytochrome c oxidase (complex IV, CIV), a multisubunit enzyme composed of a catalytic core of 3 subunits and several supernumerary subunits. The complex exists as a monomer or a dimer and forms supercomplexes (SCs) in the inner mitochondrial membrane with ubiquinol-cytochrome c oxidoreductase (cytochrome b-c1 complex, complex III, CIII).</text>
</comment>
<dbReference type="UniPathway" id="UPA00705"/>
<gene>
    <name evidence="11" type="ORF">D9613_009010</name>
</gene>
<dbReference type="Gene3D" id="4.10.49.10">
    <property type="entry name" value="Cytochrome c oxidase subunit VIIc"/>
    <property type="match status" value="1"/>
</dbReference>
<keyword evidence="8 10" id="KW-0496">Mitochondrion</keyword>
<keyword evidence="5 10" id="KW-0999">Mitochondrion inner membrane</keyword>
<comment type="subcellular location">
    <subcellularLocation>
        <location evidence="1 10">Mitochondrion inner membrane</location>
        <topology evidence="1 10">Single-pass membrane protein</topology>
    </subcellularLocation>
</comment>
<keyword evidence="6 10" id="KW-0809">Transit peptide</keyword>
<dbReference type="AlphaFoldDB" id="A0A8H4VTK3"/>
<name>A0A8H4VTK3_9AGAR</name>
<evidence type="ECO:0000256" key="2">
    <source>
        <dbReference type="ARBA" id="ARBA00004673"/>
    </source>
</evidence>
<keyword evidence="7 10" id="KW-1133">Transmembrane helix</keyword>
<protein>
    <recommendedName>
        <fullName evidence="10">Cytochrome c oxidase subunit 8, mitochondrial</fullName>
    </recommendedName>
    <alternativeName>
        <fullName evidence="10">Cytochrome c oxidase polypeptide VIII</fullName>
    </alternativeName>
</protein>